<evidence type="ECO:0000256" key="5">
    <source>
        <dbReference type="ARBA" id="ARBA00022448"/>
    </source>
</evidence>
<dbReference type="EMBL" id="JABWMJ010000003">
    <property type="protein sequence ID" value="NUZ05937.1"/>
    <property type="molecule type" value="Genomic_DNA"/>
</dbReference>
<evidence type="ECO:0000256" key="7">
    <source>
        <dbReference type="ARBA" id="ARBA00022795"/>
    </source>
</evidence>
<evidence type="ECO:0000259" key="11">
    <source>
        <dbReference type="Pfam" id="PF02108"/>
    </source>
</evidence>
<dbReference type="InterPro" id="IPR000563">
    <property type="entry name" value="Flag_FliH"/>
</dbReference>
<evidence type="ECO:0000256" key="8">
    <source>
        <dbReference type="ARBA" id="ARBA00022927"/>
    </source>
</evidence>
<dbReference type="PANTHER" id="PTHR34982">
    <property type="entry name" value="YOP PROTEINS TRANSLOCATION PROTEIN L"/>
    <property type="match status" value="1"/>
</dbReference>
<comment type="caution">
    <text evidence="12">The sequence shown here is derived from an EMBL/GenBank/DDBJ whole genome shotgun (WGS) entry which is preliminary data.</text>
</comment>
<keyword evidence="8" id="KW-0653">Protein transport</keyword>
<evidence type="ECO:0000313" key="12">
    <source>
        <dbReference type="EMBL" id="NUZ05937.1"/>
    </source>
</evidence>
<dbReference type="PANTHER" id="PTHR34982:SF1">
    <property type="entry name" value="FLAGELLAR ASSEMBLY PROTEIN FLIH"/>
    <property type="match status" value="1"/>
</dbReference>
<keyword evidence="7" id="KW-1005">Bacterial flagellum biogenesis</keyword>
<dbReference type="AlphaFoldDB" id="A0A7Y6NML5"/>
<evidence type="ECO:0000313" key="13">
    <source>
        <dbReference type="Proteomes" id="UP000529637"/>
    </source>
</evidence>
<dbReference type="GO" id="GO:0005829">
    <property type="term" value="C:cytosol"/>
    <property type="evidence" value="ECO:0007669"/>
    <property type="project" value="TreeGrafter"/>
</dbReference>
<keyword evidence="13" id="KW-1185">Reference proteome</keyword>
<keyword evidence="9" id="KW-1006">Bacterial flagellum protein export</keyword>
<accession>A0A7Y6NML5</accession>
<protein>
    <recommendedName>
        <fullName evidence="4">Flagellar assembly protein FliH</fullName>
    </recommendedName>
</protein>
<evidence type="ECO:0000256" key="10">
    <source>
        <dbReference type="SAM" id="MobiDB-lite"/>
    </source>
</evidence>
<keyword evidence="6" id="KW-0963">Cytoplasm</keyword>
<keyword evidence="12" id="KW-0969">Cilium</keyword>
<feature type="region of interest" description="Disordered" evidence="10">
    <location>
        <begin position="1"/>
        <end position="20"/>
    </location>
</feature>
<dbReference type="GO" id="GO:0009288">
    <property type="term" value="C:bacterial-type flagellum"/>
    <property type="evidence" value="ECO:0007669"/>
    <property type="project" value="InterPro"/>
</dbReference>
<evidence type="ECO:0000256" key="6">
    <source>
        <dbReference type="ARBA" id="ARBA00022490"/>
    </source>
</evidence>
<evidence type="ECO:0000256" key="3">
    <source>
        <dbReference type="ARBA" id="ARBA00006602"/>
    </source>
</evidence>
<comment type="subcellular location">
    <subcellularLocation>
        <location evidence="2">Cytoplasm</location>
    </subcellularLocation>
</comment>
<comment type="function">
    <text evidence="1">Needed for flagellar regrowth and assembly.</text>
</comment>
<dbReference type="GO" id="GO:0044781">
    <property type="term" value="P:bacterial-type flagellum organization"/>
    <property type="evidence" value="ECO:0007669"/>
    <property type="project" value="UniProtKB-KW"/>
</dbReference>
<dbReference type="RefSeq" id="WP_176068339.1">
    <property type="nucleotide sequence ID" value="NZ_JABWMJ010000003.1"/>
</dbReference>
<dbReference type="InterPro" id="IPR018035">
    <property type="entry name" value="Flagellar_FliH/T3SS_HrpE"/>
</dbReference>
<dbReference type="GO" id="GO:0015031">
    <property type="term" value="P:protein transport"/>
    <property type="evidence" value="ECO:0007669"/>
    <property type="project" value="UniProtKB-KW"/>
</dbReference>
<organism evidence="12 13">
    <name type="scientific">Piscinibacter koreensis</name>
    <dbReference type="NCBI Taxonomy" id="2742824"/>
    <lineage>
        <taxon>Bacteria</taxon>
        <taxon>Pseudomonadati</taxon>
        <taxon>Pseudomonadota</taxon>
        <taxon>Betaproteobacteria</taxon>
        <taxon>Burkholderiales</taxon>
        <taxon>Sphaerotilaceae</taxon>
        <taxon>Piscinibacter</taxon>
    </lineage>
</organism>
<evidence type="ECO:0000256" key="4">
    <source>
        <dbReference type="ARBA" id="ARBA00016507"/>
    </source>
</evidence>
<dbReference type="InterPro" id="IPR051472">
    <property type="entry name" value="T3SS_Stator/FliH"/>
</dbReference>
<dbReference type="GO" id="GO:0003774">
    <property type="term" value="F:cytoskeletal motor activity"/>
    <property type="evidence" value="ECO:0007669"/>
    <property type="project" value="InterPro"/>
</dbReference>
<comment type="similarity">
    <text evidence="3">Belongs to the FliH family.</text>
</comment>
<keyword evidence="12" id="KW-0282">Flagellum</keyword>
<dbReference type="GO" id="GO:0071973">
    <property type="term" value="P:bacterial-type flagellum-dependent cell motility"/>
    <property type="evidence" value="ECO:0007669"/>
    <property type="project" value="InterPro"/>
</dbReference>
<keyword evidence="5" id="KW-0813">Transport</keyword>
<keyword evidence="12" id="KW-0966">Cell projection</keyword>
<evidence type="ECO:0000256" key="9">
    <source>
        <dbReference type="ARBA" id="ARBA00023225"/>
    </source>
</evidence>
<gene>
    <name evidence="12" type="ORF">HQN59_09185</name>
</gene>
<feature type="domain" description="Flagellar assembly protein FliH/Type III secretion system HrpE" evidence="11">
    <location>
        <begin position="104"/>
        <end position="229"/>
    </location>
</feature>
<evidence type="ECO:0000256" key="2">
    <source>
        <dbReference type="ARBA" id="ARBA00004496"/>
    </source>
</evidence>
<dbReference type="Pfam" id="PF02108">
    <property type="entry name" value="FliH"/>
    <property type="match status" value="1"/>
</dbReference>
<name>A0A7Y6NML5_9BURK</name>
<proteinExistence type="inferred from homology"/>
<evidence type="ECO:0000256" key="1">
    <source>
        <dbReference type="ARBA" id="ARBA00003041"/>
    </source>
</evidence>
<dbReference type="PRINTS" id="PR01003">
    <property type="entry name" value="FLGFLIH"/>
</dbReference>
<reference evidence="12 13" key="1">
    <citation type="submission" date="2020-06" db="EMBL/GenBank/DDBJ databases">
        <title>Schlegella sp. ID0723 isolated from air conditioner.</title>
        <authorList>
            <person name="Kim D.Y."/>
            <person name="Kim D.-U."/>
        </authorList>
    </citation>
    <scope>NUCLEOTIDE SEQUENCE [LARGE SCALE GENOMIC DNA]</scope>
    <source>
        <strain evidence="12 13">ID0723</strain>
    </source>
</reference>
<sequence>MTNTSKVWRNVPPPMGGEPKSNVYARFIPREELSSFEAWKLGEFDAGATQQPAAVAEPPAPPKRDAAELLAEQLQQARQSGYQDGYRDGLVALDGFKQSFVQQASLQVGALVQSIGSQLDGLQQDMAQSLAVTAIHLARQIVRSELTGRPEAVVRVAQEAVDALILSARHVTLRVHPDDHALIAEGAAEVIEARGARVVDDASVTRGGCIVESNIGLIDATLESRWRRVVASLGSDEDWHADAPGSAP</sequence>
<dbReference type="Proteomes" id="UP000529637">
    <property type="component" value="Unassembled WGS sequence"/>
</dbReference>